<evidence type="ECO:0000256" key="2">
    <source>
        <dbReference type="ARBA" id="ARBA00022614"/>
    </source>
</evidence>
<dbReference type="PRINTS" id="PR00364">
    <property type="entry name" value="DISEASERSIST"/>
</dbReference>
<feature type="domain" description="C-JID" evidence="9">
    <location>
        <begin position="757"/>
        <end position="916"/>
    </location>
</feature>
<dbReference type="Pfam" id="PF00931">
    <property type="entry name" value="NB-ARC"/>
    <property type="match status" value="1"/>
</dbReference>
<protein>
    <recommendedName>
        <fullName evidence="1">ADP-ribosyl cyclase/cyclic ADP-ribose hydrolase</fullName>
        <ecNumber evidence="1">3.2.2.6</ecNumber>
    </recommendedName>
</protein>
<organism evidence="12 13">
    <name type="scientific">Quercus lobata</name>
    <name type="common">Valley oak</name>
    <dbReference type="NCBI Taxonomy" id="97700"/>
    <lineage>
        <taxon>Eukaryota</taxon>
        <taxon>Viridiplantae</taxon>
        <taxon>Streptophyta</taxon>
        <taxon>Embryophyta</taxon>
        <taxon>Tracheophyta</taxon>
        <taxon>Spermatophyta</taxon>
        <taxon>Magnoliopsida</taxon>
        <taxon>eudicotyledons</taxon>
        <taxon>Gunneridae</taxon>
        <taxon>Pentapetalae</taxon>
        <taxon>rosids</taxon>
        <taxon>fabids</taxon>
        <taxon>Fagales</taxon>
        <taxon>Fagaceae</taxon>
        <taxon>Quercus</taxon>
    </lineage>
</organism>
<dbReference type="GO" id="GO:0043531">
    <property type="term" value="F:ADP binding"/>
    <property type="evidence" value="ECO:0007669"/>
    <property type="project" value="InterPro"/>
</dbReference>
<dbReference type="PANTHER" id="PTHR11017:SF527">
    <property type="entry name" value="TMV RESISTANCE PROTEIN N-LIKE"/>
    <property type="match status" value="1"/>
</dbReference>
<accession>A0A7N2LLC4</accession>
<evidence type="ECO:0000256" key="5">
    <source>
        <dbReference type="ARBA" id="ARBA00023027"/>
    </source>
</evidence>
<evidence type="ECO:0000259" key="9">
    <source>
        <dbReference type="Pfam" id="PF20160"/>
    </source>
</evidence>
<evidence type="ECO:0000313" key="13">
    <source>
        <dbReference type="Proteomes" id="UP000594261"/>
    </source>
</evidence>
<keyword evidence="2" id="KW-0433">Leucine-rich repeat</keyword>
<dbReference type="PANTHER" id="PTHR11017">
    <property type="entry name" value="LEUCINE-RICH REPEAT-CONTAINING PROTEIN"/>
    <property type="match status" value="1"/>
</dbReference>
<dbReference type="InterPro" id="IPR058546">
    <property type="entry name" value="RPS4B/Roq1-like_LRR"/>
</dbReference>
<keyword evidence="4" id="KW-0611">Plant defense</keyword>
<evidence type="ECO:0000259" key="10">
    <source>
        <dbReference type="Pfam" id="PF23282"/>
    </source>
</evidence>
<evidence type="ECO:0000313" key="12">
    <source>
        <dbReference type="EnsemblPlants" id="QL05p015380:mrna"/>
    </source>
</evidence>
<dbReference type="EC" id="3.2.2.6" evidence="1"/>
<dbReference type="GO" id="GO:0061809">
    <property type="term" value="F:NAD+ nucleosidase activity, cyclic ADP-ribose generating"/>
    <property type="evidence" value="ECO:0007669"/>
    <property type="project" value="UniProtKB-EC"/>
</dbReference>
<evidence type="ECO:0000256" key="6">
    <source>
        <dbReference type="ARBA" id="ARBA00047304"/>
    </source>
</evidence>
<evidence type="ECO:0000259" key="11">
    <source>
        <dbReference type="Pfam" id="PF23286"/>
    </source>
</evidence>
<name>A0A7N2LLC4_QUELO</name>
<dbReference type="Pfam" id="PF23286">
    <property type="entry name" value="LRR_13"/>
    <property type="match status" value="1"/>
</dbReference>
<feature type="compositionally biased region" description="Acidic residues" evidence="7">
    <location>
        <begin position="999"/>
        <end position="1014"/>
    </location>
</feature>
<feature type="region of interest" description="Disordered" evidence="7">
    <location>
        <begin position="948"/>
        <end position="1014"/>
    </location>
</feature>
<feature type="domain" description="Disease resistance protein Roq1-like winged-helix" evidence="10">
    <location>
        <begin position="210"/>
        <end position="280"/>
    </location>
</feature>
<dbReference type="EMBL" id="LRBV02000005">
    <property type="status" value="NOT_ANNOTATED_CDS"/>
    <property type="molecule type" value="Genomic_DNA"/>
</dbReference>
<evidence type="ECO:0000256" key="1">
    <source>
        <dbReference type="ARBA" id="ARBA00011982"/>
    </source>
</evidence>
<keyword evidence="3" id="KW-0677">Repeat</keyword>
<dbReference type="InterPro" id="IPR032675">
    <property type="entry name" value="LRR_dom_sf"/>
</dbReference>
<dbReference type="InterPro" id="IPR036390">
    <property type="entry name" value="WH_DNA-bd_sf"/>
</dbReference>
<dbReference type="Pfam" id="PF23282">
    <property type="entry name" value="WHD_ROQ1"/>
    <property type="match status" value="1"/>
</dbReference>
<dbReference type="InParanoid" id="A0A7N2LLC4"/>
<dbReference type="Gene3D" id="3.40.50.300">
    <property type="entry name" value="P-loop containing nucleotide triphosphate hydrolases"/>
    <property type="match status" value="1"/>
</dbReference>
<dbReference type="Gene3D" id="3.80.10.10">
    <property type="entry name" value="Ribonuclease Inhibitor"/>
    <property type="match status" value="2"/>
</dbReference>
<dbReference type="SUPFAM" id="SSF52540">
    <property type="entry name" value="P-loop containing nucleoside triphosphate hydrolases"/>
    <property type="match status" value="1"/>
</dbReference>
<evidence type="ECO:0000256" key="4">
    <source>
        <dbReference type="ARBA" id="ARBA00022821"/>
    </source>
</evidence>
<reference evidence="12" key="2">
    <citation type="submission" date="2021-01" db="UniProtKB">
        <authorList>
            <consortium name="EnsemblPlants"/>
        </authorList>
    </citation>
    <scope>IDENTIFICATION</scope>
</reference>
<proteinExistence type="predicted"/>
<dbReference type="AlphaFoldDB" id="A0A7N2LLC4"/>
<dbReference type="InterPro" id="IPR042197">
    <property type="entry name" value="Apaf_helical"/>
</dbReference>
<dbReference type="SUPFAM" id="SSF46785">
    <property type="entry name" value="Winged helix' DNA-binding domain"/>
    <property type="match status" value="1"/>
</dbReference>
<dbReference type="SUPFAM" id="SSF52047">
    <property type="entry name" value="RNI-like"/>
    <property type="match status" value="1"/>
</dbReference>
<dbReference type="SUPFAM" id="SSF52058">
    <property type="entry name" value="L domain-like"/>
    <property type="match status" value="1"/>
</dbReference>
<evidence type="ECO:0000256" key="3">
    <source>
        <dbReference type="ARBA" id="ARBA00022737"/>
    </source>
</evidence>
<dbReference type="Gramene" id="QL05p015380:mrna">
    <property type="protein sequence ID" value="QL05p015380:mrna"/>
    <property type="gene ID" value="QL05p015380"/>
</dbReference>
<dbReference type="InterPro" id="IPR027417">
    <property type="entry name" value="P-loop_NTPase"/>
</dbReference>
<dbReference type="GO" id="GO:0006952">
    <property type="term" value="P:defense response"/>
    <property type="evidence" value="ECO:0007669"/>
    <property type="project" value="InterPro"/>
</dbReference>
<dbReference type="InterPro" id="IPR002182">
    <property type="entry name" value="NB-ARC"/>
</dbReference>
<feature type="domain" description="NB-ARC" evidence="8">
    <location>
        <begin position="1"/>
        <end position="143"/>
    </location>
</feature>
<dbReference type="Gene3D" id="1.10.8.430">
    <property type="entry name" value="Helical domain of apoptotic protease-activating factors"/>
    <property type="match status" value="1"/>
</dbReference>
<keyword evidence="5" id="KW-0520">NAD</keyword>
<dbReference type="InterPro" id="IPR045344">
    <property type="entry name" value="C-JID"/>
</dbReference>
<comment type="catalytic activity">
    <reaction evidence="6">
        <text>NAD(+) + H2O = ADP-D-ribose + nicotinamide + H(+)</text>
        <dbReference type="Rhea" id="RHEA:16301"/>
        <dbReference type="ChEBI" id="CHEBI:15377"/>
        <dbReference type="ChEBI" id="CHEBI:15378"/>
        <dbReference type="ChEBI" id="CHEBI:17154"/>
        <dbReference type="ChEBI" id="CHEBI:57540"/>
        <dbReference type="ChEBI" id="CHEBI:57967"/>
        <dbReference type="EC" id="3.2.2.6"/>
    </reaction>
    <physiologicalReaction direction="left-to-right" evidence="6">
        <dbReference type="Rhea" id="RHEA:16302"/>
    </physiologicalReaction>
</comment>
<dbReference type="InterPro" id="IPR044974">
    <property type="entry name" value="Disease_R_plants"/>
</dbReference>
<keyword evidence="13" id="KW-1185">Reference proteome</keyword>
<dbReference type="Pfam" id="PF20160">
    <property type="entry name" value="C-JID"/>
    <property type="match status" value="1"/>
</dbReference>
<sequence length="1014" mass="115961">MGKTTLARVVYEMVSNQFEACSFIGNIREFSEKYGLHQLQEKLLNELLVHKDIKVKDVDNGAHMIKTRLCHKKILLVLDDVHDLDQLNKLVGEHDWFGLGSRVIITTRDAHLLKHKVDGTYEVEGLDYDEAFQLFNLKAFKQEHPNEDFLELSQAYVHYANGLPLAIDILGSFLLGRSKDEWKSELDRLKEFPERKILDTLKISFNGLAETEKEIFLYIACFFNHTNQDTIIEILDYLELYPKIGLSVLKDKSLVKWQDNHLWMHDLLQEMGRNIVHQESPNDPGERSRLWLCKDINNVLTKNTGTKKIQGIVLQPCGSCSKWANWNSESFSKMPCLKLLKIDGVHLMHDLKHLPESLRFLDWSEYPLKSLPSNFPSNELVKLCLNSSYTEQLWKGKKSFNKLKYIQVNWSKKLVETPDFTEVPVLEKLDLEGCINLRKIHPSMSVLKELTLLNLRGCINLRRLPNKFEMKSLEILILSGCLKVKRIPEFGENMDRVSELYLDDTTITKLPISIGNLTSLASLSIRDCKNLMSFPSTMLNIRSLKCLDFSGCPKLCKLLENLETVESDTSGTTIRLMPSSNFLFQTLKKLVVKGFKPRSPNPMDLFWTSLSGLTSLTKLKLENCNLREISNDIGRLFSLKEIYLCGNSFVCLPESIGQLSNLTWMELDNCTKLRSLPKLPLNIDYIRGFGCTSLETVPDLLKPNSSCEPRLYLSGCSKLAHNRIDIFLARIKKHLQGLAHDDRYDTLHLEMRYDIIIPGNEIPEWFRHQNIGAEVNIEEPSHLCNEWMGIAVCAVFCSQHSPRKFSCPFCSRYPQRKFSCPFYSEHSQREFGGPVICSLTANGRHISCVLGYNHIDVLSDHIWLLYLLPQFFRKEDIKLLWECDENGFSHIGVRFGTNGLEIKKCGMHMVYKKDIEDLNQTMAQSSNTSIIPYKGSAVEVEGNKAKRIHGDYDGAGAGPSGEGSSNDIPHPKRIKTLTEFMDLGNSDCEEPSEYKECGEELSDWEESSESEPEG</sequence>
<evidence type="ECO:0000259" key="8">
    <source>
        <dbReference type="Pfam" id="PF00931"/>
    </source>
</evidence>
<dbReference type="InterPro" id="IPR058192">
    <property type="entry name" value="WHD_ROQ1-like"/>
</dbReference>
<reference evidence="12 13" key="1">
    <citation type="journal article" date="2016" name="G3 (Bethesda)">
        <title>First Draft Assembly and Annotation of the Genome of a California Endemic Oak Quercus lobata Nee (Fagaceae).</title>
        <authorList>
            <person name="Sork V.L."/>
            <person name="Fitz-Gibbon S.T."/>
            <person name="Puiu D."/>
            <person name="Crepeau M."/>
            <person name="Gugger P.F."/>
            <person name="Sherman R."/>
            <person name="Stevens K."/>
            <person name="Langley C.H."/>
            <person name="Pellegrini M."/>
            <person name="Salzberg S.L."/>
        </authorList>
    </citation>
    <scope>NUCLEOTIDE SEQUENCE [LARGE SCALE GENOMIC DNA]</scope>
    <source>
        <strain evidence="12 13">cv. SW786</strain>
    </source>
</reference>
<dbReference type="OMA" id="CIDILEY"/>
<evidence type="ECO:0000256" key="7">
    <source>
        <dbReference type="SAM" id="MobiDB-lite"/>
    </source>
</evidence>
<feature type="domain" description="Disease resistance protein RPS4B/Roq1-like leucine-rich repeats" evidence="11">
    <location>
        <begin position="471"/>
        <end position="558"/>
    </location>
</feature>
<dbReference type="EnsemblPlants" id="QL05p015380:mrna">
    <property type="protein sequence ID" value="QL05p015380:mrna"/>
    <property type="gene ID" value="QL05p015380"/>
</dbReference>
<dbReference type="Proteomes" id="UP000594261">
    <property type="component" value="Chromosome 5"/>
</dbReference>